<evidence type="ECO:0000313" key="3">
    <source>
        <dbReference type="Proteomes" id="UP000291981"/>
    </source>
</evidence>
<dbReference type="Pfam" id="PF00462">
    <property type="entry name" value="Glutaredoxin"/>
    <property type="match status" value="1"/>
</dbReference>
<dbReference type="Proteomes" id="UP000291981">
    <property type="component" value="Unassembled WGS sequence"/>
</dbReference>
<keyword evidence="3" id="KW-1185">Reference proteome</keyword>
<dbReference type="InterPro" id="IPR036249">
    <property type="entry name" value="Thioredoxin-like_sf"/>
</dbReference>
<dbReference type="EMBL" id="SGIU01000002">
    <property type="protein sequence ID" value="TAI47134.1"/>
    <property type="molecule type" value="Genomic_DNA"/>
</dbReference>
<feature type="domain" description="Glutaredoxin" evidence="1">
    <location>
        <begin position="11"/>
        <end position="65"/>
    </location>
</feature>
<dbReference type="SUPFAM" id="SSF52833">
    <property type="entry name" value="Thioredoxin-like"/>
    <property type="match status" value="1"/>
</dbReference>
<organism evidence="2 3">
    <name type="scientific">Flagellimonas allohymeniacidonis</name>
    <dbReference type="NCBI Taxonomy" id="2517819"/>
    <lineage>
        <taxon>Bacteria</taxon>
        <taxon>Pseudomonadati</taxon>
        <taxon>Bacteroidota</taxon>
        <taxon>Flavobacteriia</taxon>
        <taxon>Flavobacteriales</taxon>
        <taxon>Flavobacteriaceae</taxon>
        <taxon>Flagellimonas</taxon>
    </lineage>
</organism>
<dbReference type="RefSeq" id="WP_130613672.1">
    <property type="nucleotide sequence ID" value="NZ_SGIU01000002.1"/>
</dbReference>
<proteinExistence type="predicted"/>
<evidence type="ECO:0000259" key="1">
    <source>
        <dbReference type="Pfam" id="PF00462"/>
    </source>
</evidence>
<protein>
    <recommendedName>
        <fullName evidence="1">Glutaredoxin domain-containing protein</fullName>
    </recommendedName>
</protein>
<sequence>MSDNKLKLHGTNWCTKSANLRNYLQSIWVEFEDFNVETQPEADQEVRALYNGELKFPTVIYGDDFLKNPTIKEMDAFLEKHGLRD</sequence>
<evidence type="ECO:0000313" key="2">
    <source>
        <dbReference type="EMBL" id="TAI47134.1"/>
    </source>
</evidence>
<dbReference type="InterPro" id="IPR002109">
    <property type="entry name" value="Glutaredoxin"/>
</dbReference>
<dbReference type="Gene3D" id="3.40.30.10">
    <property type="entry name" value="Glutaredoxin"/>
    <property type="match status" value="1"/>
</dbReference>
<dbReference type="AlphaFoldDB" id="A0A4Q8QBV9"/>
<name>A0A4Q8QBV9_9FLAO</name>
<comment type="caution">
    <text evidence="2">The sequence shown here is derived from an EMBL/GenBank/DDBJ whole genome shotgun (WGS) entry which is preliminary data.</text>
</comment>
<accession>A0A4Q8QBV9</accession>
<dbReference type="OrthoDB" id="982312at2"/>
<reference evidence="2 3" key="1">
    <citation type="submission" date="2019-02" db="EMBL/GenBank/DDBJ databases">
        <title>Draft genome sequence of Muricauda sp. 176CP4-71.</title>
        <authorList>
            <person name="Park J.-S."/>
        </authorList>
    </citation>
    <scope>NUCLEOTIDE SEQUENCE [LARGE SCALE GENOMIC DNA]</scope>
    <source>
        <strain evidence="2 3">176CP4-71</strain>
    </source>
</reference>
<gene>
    <name evidence="2" type="ORF">EW142_10615</name>
</gene>